<reference evidence="9 10" key="1">
    <citation type="submission" date="2019-01" db="EMBL/GenBank/DDBJ databases">
        <title>Intercellular communication is required for trap formation in the nematode-trapping fungus Duddingtonia flagrans.</title>
        <authorList>
            <person name="Youssar L."/>
            <person name="Wernet V."/>
            <person name="Hensel N."/>
            <person name="Hildebrandt H.-G."/>
            <person name="Fischer R."/>
        </authorList>
    </citation>
    <scope>NUCLEOTIDE SEQUENCE [LARGE SCALE GENOMIC DNA]</scope>
    <source>
        <strain evidence="9 10">CBS H-5679</strain>
    </source>
</reference>
<dbReference type="STRING" id="97331.A0A436ZPP9"/>
<proteinExistence type="predicted"/>
<dbReference type="Pfam" id="PF13639">
    <property type="entry name" value="zf-RING_2"/>
    <property type="match status" value="1"/>
</dbReference>
<dbReference type="Proteomes" id="UP000283090">
    <property type="component" value="Unassembled WGS sequence"/>
</dbReference>
<dbReference type="GO" id="GO:0061630">
    <property type="term" value="F:ubiquitin protein ligase activity"/>
    <property type="evidence" value="ECO:0007669"/>
    <property type="project" value="UniProtKB-EC"/>
</dbReference>
<gene>
    <name evidence="9" type="ORF">DFL_008752</name>
</gene>
<dbReference type="OrthoDB" id="444265at2759"/>
<dbReference type="VEuPathDB" id="FungiDB:DFL_008752"/>
<dbReference type="Gene3D" id="3.30.40.10">
    <property type="entry name" value="Zinc/RING finger domain, C3HC4 (zinc finger)"/>
    <property type="match status" value="1"/>
</dbReference>
<comment type="catalytic activity">
    <reaction evidence="1">
        <text>S-ubiquitinyl-[E2 ubiquitin-conjugating enzyme]-L-cysteine + [acceptor protein]-L-lysine = [E2 ubiquitin-conjugating enzyme]-L-cysteine + N(6)-ubiquitinyl-[acceptor protein]-L-lysine.</text>
        <dbReference type="EC" id="2.3.2.27"/>
    </reaction>
</comment>
<evidence type="ECO:0000256" key="4">
    <source>
        <dbReference type="ARBA" id="ARBA00023015"/>
    </source>
</evidence>
<feature type="region of interest" description="Disordered" evidence="7">
    <location>
        <begin position="1"/>
        <end position="29"/>
    </location>
</feature>
<dbReference type="PANTHER" id="PTHR46077">
    <property type="entry name" value="E3 UBIQUITIN-PROTEIN LIGASE TOPORS"/>
    <property type="match status" value="1"/>
</dbReference>
<feature type="compositionally biased region" description="Basic and acidic residues" evidence="7">
    <location>
        <begin position="12"/>
        <end position="21"/>
    </location>
</feature>
<dbReference type="EC" id="2.3.2.27" evidence="2"/>
<evidence type="ECO:0000256" key="3">
    <source>
        <dbReference type="ARBA" id="ARBA00022679"/>
    </source>
</evidence>
<evidence type="ECO:0000313" key="10">
    <source>
        <dbReference type="Proteomes" id="UP000283090"/>
    </source>
</evidence>
<protein>
    <recommendedName>
        <fullName evidence="2">RING-type E3 ubiquitin transferase</fullName>
        <ecNumber evidence="2">2.3.2.27</ecNumber>
    </recommendedName>
</protein>
<comment type="caution">
    <text evidence="9">The sequence shown here is derived from an EMBL/GenBank/DDBJ whole genome shotgun (WGS) entry which is preliminary data.</text>
</comment>
<keyword evidence="10" id="KW-1185">Reference proteome</keyword>
<feature type="region of interest" description="Disordered" evidence="7">
    <location>
        <begin position="106"/>
        <end position="126"/>
    </location>
</feature>
<organism evidence="9 10">
    <name type="scientific">Arthrobotrys flagrans</name>
    <name type="common">Nematode-trapping fungus</name>
    <name type="synonym">Trichothecium flagrans</name>
    <dbReference type="NCBI Taxonomy" id="97331"/>
    <lineage>
        <taxon>Eukaryota</taxon>
        <taxon>Fungi</taxon>
        <taxon>Dikarya</taxon>
        <taxon>Ascomycota</taxon>
        <taxon>Pezizomycotina</taxon>
        <taxon>Orbiliomycetes</taxon>
        <taxon>Orbiliales</taxon>
        <taxon>Orbiliaceae</taxon>
        <taxon>Arthrobotrys</taxon>
    </lineage>
</organism>
<keyword evidence="3" id="KW-0808">Transferase</keyword>
<keyword evidence="5" id="KW-0804">Transcription</keyword>
<evidence type="ECO:0000256" key="5">
    <source>
        <dbReference type="ARBA" id="ARBA00023163"/>
    </source>
</evidence>
<accession>A0A436ZPP9</accession>
<evidence type="ECO:0000256" key="2">
    <source>
        <dbReference type="ARBA" id="ARBA00012483"/>
    </source>
</evidence>
<dbReference type="PANTHER" id="PTHR46077:SF1">
    <property type="entry name" value="TOP1 BINDING ARGININE_SERINE RICH PROTEIN, E3 UBIQUITIN LIGASE"/>
    <property type="match status" value="1"/>
</dbReference>
<keyword evidence="4" id="KW-0805">Transcription regulation</keyword>
<feature type="compositionally biased region" description="Low complexity" evidence="7">
    <location>
        <begin position="109"/>
        <end position="121"/>
    </location>
</feature>
<dbReference type="CDD" id="cd16448">
    <property type="entry name" value="RING-H2"/>
    <property type="match status" value="1"/>
</dbReference>
<dbReference type="PROSITE" id="PS50089">
    <property type="entry name" value="ZF_RING_2"/>
    <property type="match status" value="1"/>
</dbReference>
<dbReference type="InterPro" id="IPR001841">
    <property type="entry name" value="Znf_RING"/>
</dbReference>
<dbReference type="GO" id="GO:0006513">
    <property type="term" value="P:protein monoubiquitination"/>
    <property type="evidence" value="ECO:0007669"/>
    <property type="project" value="TreeGrafter"/>
</dbReference>
<name>A0A436ZPP9_ARTFL</name>
<evidence type="ECO:0000256" key="7">
    <source>
        <dbReference type="SAM" id="MobiDB-lite"/>
    </source>
</evidence>
<dbReference type="AlphaFoldDB" id="A0A436ZPP9"/>
<keyword evidence="6" id="KW-0479">Metal-binding</keyword>
<evidence type="ECO:0000259" key="8">
    <source>
        <dbReference type="PROSITE" id="PS50089"/>
    </source>
</evidence>
<evidence type="ECO:0000256" key="6">
    <source>
        <dbReference type="PROSITE-ProRule" id="PRU00175"/>
    </source>
</evidence>
<evidence type="ECO:0000313" key="9">
    <source>
        <dbReference type="EMBL" id="RVD80865.1"/>
    </source>
</evidence>
<keyword evidence="6" id="KW-0863">Zinc-finger</keyword>
<dbReference type="GeneID" id="93591063"/>
<dbReference type="RefSeq" id="XP_067486409.1">
    <property type="nucleotide sequence ID" value="XM_067638530.1"/>
</dbReference>
<dbReference type="EMBL" id="SAEB01000012">
    <property type="protein sequence ID" value="RVD80865.1"/>
    <property type="molecule type" value="Genomic_DNA"/>
</dbReference>
<dbReference type="InterPro" id="IPR013083">
    <property type="entry name" value="Znf_RING/FYVE/PHD"/>
</dbReference>
<keyword evidence="6" id="KW-0862">Zinc</keyword>
<evidence type="ECO:0000256" key="1">
    <source>
        <dbReference type="ARBA" id="ARBA00000900"/>
    </source>
</evidence>
<dbReference type="GO" id="GO:0008270">
    <property type="term" value="F:zinc ion binding"/>
    <property type="evidence" value="ECO:0007669"/>
    <property type="project" value="UniProtKB-KW"/>
</dbReference>
<feature type="domain" description="RING-type" evidence="8">
    <location>
        <begin position="41"/>
        <end position="84"/>
    </location>
</feature>
<dbReference type="SMART" id="SM00184">
    <property type="entry name" value="RING"/>
    <property type="match status" value="1"/>
</dbReference>
<sequence>MAATASSADEIPPERRLKSTENVESNIPSVPSDVKRNLESCCICLAAVTSATRAVATPCLHACFDFSCLVTWLEGAQSTCPVCKQEVESVKYNFDAKGTGFQKYRIKSSETSNSSKPSVSRNSHRRVEIRRLNHTSSSSSSLDGLADDIPRRRFVYKHRLRSLHIGSNPSSRFKTYTPAIVRSSPTLVSKAKSFIRRELEVFDWTDGNREWLVEYIVGILKTVRLKDASGRAEDLVEEFLGREFAGSGIGGRSMKWRFRRIWEKCSLIKGEDGGWVGGYGLMGACKPYSRIEDYIRQGGYAAATEFKYGSKPVEGLVYVETTSFDARNLIQNS</sequence>
<dbReference type="SUPFAM" id="SSF57850">
    <property type="entry name" value="RING/U-box"/>
    <property type="match status" value="1"/>
</dbReference>
<dbReference type="GO" id="GO:0000209">
    <property type="term" value="P:protein polyubiquitination"/>
    <property type="evidence" value="ECO:0007669"/>
    <property type="project" value="TreeGrafter"/>
</dbReference>